<evidence type="ECO:0000256" key="7">
    <source>
        <dbReference type="ARBA" id="ARBA00022833"/>
    </source>
</evidence>
<evidence type="ECO:0000256" key="1">
    <source>
        <dbReference type="ARBA" id="ARBA00001947"/>
    </source>
</evidence>
<dbReference type="PANTHER" id="PTHR11733:SF224">
    <property type="entry name" value="NEPRILYSIN-2"/>
    <property type="match status" value="1"/>
</dbReference>
<keyword evidence="9" id="KW-1133">Transmembrane helix</keyword>
<comment type="subcellular location">
    <subcellularLocation>
        <location evidence="2">Cell membrane</location>
        <topology evidence="2">Single-pass type II membrane protein</topology>
    </subcellularLocation>
</comment>
<dbReference type="PRINTS" id="PR00786">
    <property type="entry name" value="NEPRILYSIN"/>
</dbReference>
<dbReference type="GO" id="GO:0005886">
    <property type="term" value="C:plasma membrane"/>
    <property type="evidence" value="ECO:0007669"/>
    <property type="project" value="UniProtKB-SubCell"/>
</dbReference>
<dbReference type="GO" id="GO:0016485">
    <property type="term" value="P:protein processing"/>
    <property type="evidence" value="ECO:0007669"/>
    <property type="project" value="TreeGrafter"/>
</dbReference>
<organism evidence="12 13">
    <name type="scientific">Photinus pyralis</name>
    <name type="common">Common eastern firefly</name>
    <name type="synonym">Lampyris pyralis</name>
    <dbReference type="NCBI Taxonomy" id="7054"/>
    <lineage>
        <taxon>Eukaryota</taxon>
        <taxon>Metazoa</taxon>
        <taxon>Ecdysozoa</taxon>
        <taxon>Arthropoda</taxon>
        <taxon>Hexapoda</taxon>
        <taxon>Insecta</taxon>
        <taxon>Pterygota</taxon>
        <taxon>Neoptera</taxon>
        <taxon>Endopterygota</taxon>
        <taxon>Coleoptera</taxon>
        <taxon>Polyphaga</taxon>
        <taxon>Elateriformia</taxon>
        <taxon>Elateroidea</taxon>
        <taxon>Lampyridae</taxon>
        <taxon>Lampyrinae</taxon>
        <taxon>Photinus</taxon>
    </lineage>
</organism>
<keyword evidence="9" id="KW-0472">Membrane</keyword>
<keyword evidence="13" id="KW-1185">Reference proteome</keyword>
<name>A0A5N4A3F9_PHOPY</name>
<evidence type="ECO:0008006" key="14">
    <source>
        <dbReference type="Google" id="ProtNLM"/>
    </source>
</evidence>
<evidence type="ECO:0000256" key="9">
    <source>
        <dbReference type="SAM" id="Phobius"/>
    </source>
</evidence>
<comment type="caution">
    <text evidence="12">The sequence shown here is derived from an EMBL/GenBank/DDBJ whole genome shotgun (WGS) entry which is preliminary data.</text>
</comment>
<dbReference type="InterPro" id="IPR024079">
    <property type="entry name" value="MetalloPept_cat_dom_sf"/>
</dbReference>
<dbReference type="CDD" id="cd08662">
    <property type="entry name" value="M13"/>
    <property type="match status" value="1"/>
</dbReference>
<evidence type="ECO:0000313" key="13">
    <source>
        <dbReference type="Proteomes" id="UP000327044"/>
    </source>
</evidence>
<evidence type="ECO:0000256" key="5">
    <source>
        <dbReference type="ARBA" id="ARBA00022723"/>
    </source>
</evidence>
<reference evidence="12 13" key="1">
    <citation type="journal article" date="2018" name="Elife">
        <title>Firefly genomes illuminate parallel origins of bioluminescence in beetles.</title>
        <authorList>
            <person name="Fallon T.R."/>
            <person name="Lower S.E."/>
            <person name="Chang C.H."/>
            <person name="Bessho-Uehara M."/>
            <person name="Martin G.J."/>
            <person name="Bewick A.J."/>
            <person name="Behringer M."/>
            <person name="Debat H.J."/>
            <person name="Wong I."/>
            <person name="Day J.C."/>
            <person name="Suvorov A."/>
            <person name="Silva C.J."/>
            <person name="Stanger-Hall K.F."/>
            <person name="Hall D.W."/>
            <person name="Schmitz R.J."/>
            <person name="Nelson D.R."/>
            <person name="Lewis S.M."/>
            <person name="Shigenobu S."/>
            <person name="Bybee S.M."/>
            <person name="Larracuente A.M."/>
            <person name="Oba Y."/>
            <person name="Weng J.K."/>
        </authorList>
    </citation>
    <scope>NUCLEOTIDE SEQUENCE [LARGE SCALE GENOMIC DNA]</scope>
    <source>
        <strain evidence="12">1611_PpyrPB1</strain>
        <tissue evidence="12">Whole body</tissue>
    </source>
</reference>
<gene>
    <name evidence="12" type="ORF">PPYR_03618</name>
</gene>
<evidence type="ECO:0000256" key="3">
    <source>
        <dbReference type="ARBA" id="ARBA00007357"/>
    </source>
</evidence>
<evidence type="ECO:0000259" key="10">
    <source>
        <dbReference type="Pfam" id="PF01431"/>
    </source>
</evidence>
<dbReference type="InterPro" id="IPR042089">
    <property type="entry name" value="Peptidase_M13_dom_2"/>
</dbReference>
<accession>A0A5N4A3F9</accession>
<evidence type="ECO:0000313" key="12">
    <source>
        <dbReference type="EMBL" id="KAB0791818.1"/>
    </source>
</evidence>
<keyword evidence="5" id="KW-0479">Metal-binding</keyword>
<dbReference type="InParanoid" id="A0A5N4A3F9"/>
<comment type="similarity">
    <text evidence="3">Belongs to the peptidase M13 family.</text>
</comment>
<keyword evidence="7" id="KW-0862">Zinc</keyword>
<sequence length="776" mass="89977">MDYLFRRKKKRISYETLMQLAFPKATVAIITSTIGDRTLFEETYNRFTGVRDSENFIHDDTIPAIIGRLGETVSQTKWKLKKTFKRNKEDVVSAVVKLLWILCVILAIVIIALLIKRSPKPICLTQGCIKSAHYALKYMDTSVEPCTNFYDFACGGFIKKTIVDPPHLEVNIFSKMTNIVNQQLKSLIIEPLPQNLTRPYQLLKTMCNLCHNETQKEGVKVIEEILARIGGWPMMKGSKWDINSFHWADMILKLKDFGLPYSHFFSVNVEHYLDDNNTLQNIIQLKTSGISSSIKNDTYLYDIVKLFDLEESKAAEDIQSVVLFMNNLSTIFKSPNNREMVIEDMINVNNILQGEHWLSFFKNLFKRSQEEILQKSPLIAFPPTLKQLLNLLNETNKRVQANYLFFETVIWMFHYADDHLRYIGQRISNARNPPRWYECFQDMHKSLNLPLYSLYAKKYFSNGTKNAVEALIVNIRTELLKLIEASKWLDAETKKNAVEKALSMASYVGYPPPLEEPGVLDAYYKELKIDTSSYLKSIMSITIFNSNKTFNKLFQSKEETKWITHADTTVINAYYMPSQNCIDISVAILNEPIFGTNRPSYINYAKVGMIIGHEMMHGFDHKGSKYDKNGNLANWWSKESLQNFVRKAKCIEKQYSNYTFPGLHRKVDGKHTLGENIADNIGLQIAHLAYKTWRESNEPENKLPGLNYTRNQQFWISFAQTWCQKLQDNYPGNVFDVHSPPRYRVIGTLTNLREFARDFKCPKHSPMNPPQKCDFW</sequence>
<keyword evidence="4" id="KW-0645">Protease</keyword>
<evidence type="ECO:0000256" key="8">
    <source>
        <dbReference type="ARBA" id="ARBA00023049"/>
    </source>
</evidence>
<dbReference type="PROSITE" id="PS51885">
    <property type="entry name" value="NEPRILYSIN"/>
    <property type="match status" value="1"/>
</dbReference>
<feature type="transmembrane region" description="Helical" evidence="9">
    <location>
        <begin position="91"/>
        <end position="115"/>
    </location>
</feature>
<evidence type="ECO:0000256" key="6">
    <source>
        <dbReference type="ARBA" id="ARBA00022801"/>
    </source>
</evidence>
<evidence type="ECO:0000256" key="4">
    <source>
        <dbReference type="ARBA" id="ARBA00022670"/>
    </source>
</evidence>
<dbReference type="Pfam" id="PF05649">
    <property type="entry name" value="Peptidase_M13_N"/>
    <property type="match status" value="1"/>
</dbReference>
<dbReference type="InterPro" id="IPR008753">
    <property type="entry name" value="Peptidase_M13_N"/>
</dbReference>
<dbReference type="Pfam" id="PF01431">
    <property type="entry name" value="Peptidase_M13"/>
    <property type="match status" value="1"/>
</dbReference>
<dbReference type="AlphaFoldDB" id="A0A5N4A3F9"/>
<dbReference type="InterPro" id="IPR018497">
    <property type="entry name" value="Peptidase_M13_C"/>
</dbReference>
<feature type="domain" description="Peptidase M13 N-terminal" evidence="11">
    <location>
        <begin position="145"/>
        <end position="511"/>
    </location>
</feature>
<evidence type="ECO:0000259" key="11">
    <source>
        <dbReference type="Pfam" id="PF05649"/>
    </source>
</evidence>
<keyword evidence="6" id="KW-0378">Hydrolase</keyword>
<proteinExistence type="inferred from homology"/>
<dbReference type="PANTHER" id="PTHR11733">
    <property type="entry name" value="ZINC METALLOPROTEASE FAMILY M13 NEPRILYSIN-RELATED"/>
    <property type="match status" value="1"/>
</dbReference>
<dbReference type="EMBL" id="VVIM01000011">
    <property type="protein sequence ID" value="KAB0791818.1"/>
    <property type="molecule type" value="Genomic_DNA"/>
</dbReference>
<evidence type="ECO:0000256" key="2">
    <source>
        <dbReference type="ARBA" id="ARBA00004401"/>
    </source>
</evidence>
<protein>
    <recommendedName>
        <fullName evidence="14">Peptidase M13 C-terminal domain-containing protein</fullName>
    </recommendedName>
</protein>
<dbReference type="Proteomes" id="UP000327044">
    <property type="component" value="Unassembled WGS sequence"/>
</dbReference>
<dbReference type="SUPFAM" id="SSF55486">
    <property type="entry name" value="Metalloproteases ('zincins'), catalytic domain"/>
    <property type="match status" value="1"/>
</dbReference>
<dbReference type="InterPro" id="IPR000718">
    <property type="entry name" value="Peptidase_M13"/>
</dbReference>
<feature type="domain" description="Peptidase M13 C-terminal" evidence="10">
    <location>
        <begin position="572"/>
        <end position="774"/>
    </location>
</feature>
<keyword evidence="9" id="KW-0812">Transmembrane</keyword>
<dbReference type="GO" id="GO:0046872">
    <property type="term" value="F:metal ion binding"/>
    <property type="evidence" value="ECO:0007669"/>
    <property type="project" value="UniProtKB-KW"/>
</dbReference>
<keyword evidence="8" id="KW-0482">Metalloprotease</keyword>
<dbReference type="OrthoDB" id="6475849at2759"/>
<dbReference type="GO" id="GO:0004222">
    <property type="term" value="F:metalloendopeptidase activity"/>
    <property type="evidence" value="ECO:0007669"/>
    <property type="project" value="InterPro"/>
</dbReference>
<comment type="cofactor">
    <cofactor evidence="1">
        <name>Zn(2+)</name>
        <dbReference type="ChEBI" id="CHEBI:29105"/>
    </cofactor>
</comment>
<dbReference type="Gene3D" id="3.40.390.10">
    <property type="entry name" value="Collagenase (Catalytic Domain)"/>
    <property type="match status" value="1"/>
</dbReference>
<dbReference type="Gene3D" id="1.10.1380.10">
    <property type="entry name" value="Neutral endopeptidase , domain2"/>
    <property type="match status" value="1"/>
</dbReference>